<dbReference type="InterPro" id="IPR016181">
    <property type="entry name" value="Acyl_CoA_acyltransferase"/>
</dbReference>
<keyword evidence="2" id="KW-0808">Transferase</keyword>
<dbReference type="SUPFAM" id="SSF55729">
    <property type="entry name" value="Acyl-CoA N-acyltransferases (Nat)"/>
    <property type="match status" value="1"/>
</dbReference>
<feature type="domain" description="N-acetyltransferase" evidence="1">
    <location>
        <begin position="3"/>
        <end position="143"/>
    </location>
</feature>
<dbReference type="Pfam" id="PF00583">
    <property type="entry name" value="Acetyltransf_1"/>
    <property type="match status" value="1"/>
</dbReference>
<evidence type="ECO:0000313" key="2">
    <source>
        <dbReference type="EMBL" id="SES26607.1"/>
    </source>
</evidence>
<keyword evidence="3" id="KW-1185">Reference proteome</keyword>
<dbReference type="EMBL" id="FOGT01000013">
    <property type="protein sequence ID" value="SES26607.1"/>
    <property type="molecule type" value="Genomic_DNA"/>
</dbReference>
<proteinExistence type="predicted"/>
<organism evidence="2 3">
    <name type="scientific">Salipaludibacillus aurantiacus</name>
    <dbReference type="NCBI Taxonomy" id="1601833"/>
    <lineage>
        <taxon>Bacteria</taxon>
        <taxon>Bacillati</taxon>
        <taxon>Bacillota</taxon>
        <taxon>Bacilli</taxon>
        <taxon>Bacillales</taxon>
        <taxon>Bacillaceae</taxon>
    </lineage>
</organism>
<dbReference type="AlphaFoldDB" id="A0A1H9VYX9"/>
<dbReference type="CDD" id="cd04301">
    <property type="entry name" value="NAT_SF"/>
    <property type="match status" value="1"/>
</dbReference>
<dbReference type="GO" id="GO:0016747">
    <property type="term" value="F:acyltransferase activity, transferring groups other than amino-acyl groups"/>
    <property type="evidence" value="ECO:0007669"/>
    <property type="project" value="InterPro"/>
</dbReference>
<gene>
    <name evidence="2" type="ORF">SAMN05518684_11360</name>
</gene>
<name>A0A1H9VYX9_9BACI</name>
<dbReference type="Proteomes" id="UP000198571">
    <property type="component" value="Unassembled WGS sequence"/>
</dbReference>
<dbReference type="Gene3D" id="3.40.630.30">
    <property type="match status" value="1"/>
</dbReference>
<dbReference type="RefSeq" id="WP_093054003.1">
    <property type="nucleotide sequence ID" value="NZ_FOGT01000013.1"/>
</dbReference>
<dbReference type="OrthoDB" id="2423856at2"/>
<evidence type="ECO:0000259" key="1">
    <source>
        <dbReference type="PROSITE" id="PS51186"/>
    </source>
</evidence>
<dbReference type="PROSITE" id="PS51186">
    <property type="entry name" value="GNAT"/>
    <property type="match status" value="1"/>
</dbReference>
<reference evidence="3" key="1">
    <citation type="submission" date="2016-10" db="EMBL/GenBank/DDBJ databases">
        <authorList>
            <person name="Varghese N."/>
            <person name="Submissions S."/>
        </authorList>
    </citation>
    <scope>NUCLEOTIDE SEQUENCE [LARGE SCALE GENOMIC DNA]</scope>
    <source>
        <strain evidence="3">S9</strain>
    </source>
</reference>
<evidence type="ECO:0000313" key="3">
    <source>
        <dbReference type="Proteomes" id="UP000198571"/>
    </source>
</evidence>
<protein>
    <submittedName>
        <fullName evidence="2">Acetyltransferase (GNAT) family protein</fullName>
    </submittedName>
</protein>
<sequence>MSNKIRRLTSEDYELFAAMDTGIEDDYIKLFFERFAGGTNRLYGLFADGKLASMGGYSIFVGRYAMLGRLRSDRRFQGKSLATELMTHVKNEAFSAEGIRWVGGNTEEGNLPARRVLEKIGCKPKLTQYAATAKEVEAIERGEEVWQEIHSNGRKKSWLEKTYLAKSKVFPFQCYYPFPASDALFNENTLKDWTFYENKAGDRFFVTKHDQKRTHYLHVAYPWNDAREQKGFWQTVASAKQNLEDELGEEAHVWMDIPKDEITGLPANHPFKLNSVWVLYEAEK</sequence>
<accession>A0A1H9VYX9</accession>
<dbReference type="InterPro" id="IPR000182">
    <property type="entry name" value="GNAT_dom"/>
</dbReference>